<dbReference type="PANTHER" id="PTHR30352">
    <property type="entry name" value="PYRUVATE FORMATE-LYASE-ACTIVATING ENZYME"/>
    <property type="match status" value="1"/>
</dbReference>
<dbReference type="NCBIfam" id="TIGR02494">
    <property type="entry name" value="PFLE_PFLC"/>
    <property type="match status" value="1"/>
</dbReference>
<dbReference type="InterPro" id="IPR017896">
    <property type="entry name" value="4Fe4S_Fe-S-bd"/>
</dbReference>
<dbReference type="CDD" id="cd01335">
    <property type="entry name" value="Radical_SAM"/>
    <property type="match status" value="1"/>
</dbReference>
<reference evidence="9" key="1">
    <citation type="submission" date="2020-12" db="EMBL/GenBank/DDBJ databases">
        <title>Desulfobium dissulfuricans gen. nov., sp. nov., a novel mesophilic, sulfate-reducing bacterium isolated from a deep-sea hydrothermal vent.</title>
        <authorList>
            <person name="Hashimoto Y."/>
            <person name="Tame A."/>
            <person name="Sawayama S."/>
            <person name="Miyazaki J."/>
            <person name="Takai K."/>
            <person name="Nakagawa S."/>
        </authorList>
    </citation>
    <scope>NUCLEOTIDE SEQUENCE</scope>
    <source>
        <strain evidence="9">GF1</strain>
    </source>
</reference>
<keyword evidence="5" id="KW-0408">Iron</keyword>
<dbReference type="InterPro" id="IPR034457">
    <property type="entry name" value="Organic_radical-activating"/>
</dbReference>
<protein>
    <submittedName>
        <fullName evidence="9">Glycyl-radical enzyme activating protein</fullName>
    </submittedName>
</protein>
<dbReference type="AlphaFoldDB" id="A0A915XJM5"/>
<dbReference type="InterPro" id="IPR007197">
    <property type="entry name" value="rSAM"/>
</dbReference>
<dbReference type="SUPFAM" id="SSF102114">
    <property type="entry name" value="Radical SAM enzymes"/>
    <property type="match status" value="1"/>
</dbReference>
<evidence type="ECO:0000259" key="8">
    <source>
        <dbReference type="PROSITE" id="PS51918"/>
    </source>
</evidence>
<dbReference type="GO" id="GO:0016491">
    <property type="term" value="F:oxidoreductase activity"/>
    <property type="evidence" value="ECO:0007669"/>
    <property type="project" value="InterPro"/>
</dbReference>
<sequence length="262" mass="29360">MFLKGCPLQCPWCHNPEFINPAPEIAFYHSRCVGCGECGEVCRDQAISYATPLRIIRNRCTVCGLCVEACPARALEFVGQEMSVEEVLEIIMRDQHFYEVSGGGVTLSGGEPTVQMEFISALLKELKARGVHTAIQTSGYFVWEEFASGPLPLLDLIFMDIKIADPREHRLVTGVENTVIRENLERLIREFPDKEVVVRIPIVPGYTAFAENLYALSSWLEDIGARQVVLLPFHPFGISKAENIGRQVDERLPRKSLCQGSF</sequence>
<keyword evidence="4" id="KW-0479">Metal-binding</keyword>
<name>A0A915XJM5_9BACT</name>
<organism evidence="9 10">
    <name type="scientific">Desulfolithobacter dissulfuricans</name>
    <dbReference type="NCBI Taxonomy" id="2795293"/>
    <lineage>
        <taxon>Bacteria</taxon>
        <taxon>Pseudomonadati</taxon>
        <taxon>Thermodesulfobacteriota</taxon>
        <taxon>Desulfobulbia</taxon>
        <taxon>Desulfobulbales</taxon>
        <taxon>Desulfobulbaceae</taxon>
        <taxon>Desulfolithobacter</taxon>
    </lineage>
</organism>
<dbReference type="PIRSF" id="PIRSF000371">
    <property type="entry name" value="PFL_act_enz"/>
    <property type="match status" value="1"/>
</dbReference>
<keyword evidence="10" id="KW-1185">Reference proteome</keyword>
<evidence type="ECO:0000256" key="5">
    <source>
        <dbReference type="ARBA" id="ARBA00023004"/>
    </source>
</evidence>
<dbReference type="EMBL" id="AP024233">
    <property type="protein sequence ID" value="BCO08847.1"/>
    <property type="molecule type" value="Genomic_DNA"/>
</dbReference>
<dbReference type="GO" id="GO:0046872">
    <property type="term" value="F:metal ion binding"/>
    <property type="evidence" value="ECO:0007669"/>
    <property type="project" value="UniProtKB-KW"/>
</dbReference>
<dbReference type="InterPro" id="IPR013785">
    <property type="entry name" value="Aldolase_TIM"/>
</dbReference>
<comment type="cofactor">
    <cofactor evidence="1">
        <name>[4Fe-4S] cluster</name>
        <dbReference type="ChEBI" id="CHEBI:49883"/>
    </cofactor>
</comment>
<dbReference type="Gene3D" id="3.20.20.70">
    <property type="entry name" value="Aldolase class I"/>
    <property type="match status" value="1"/>
</dbReference>
<feature type="domain" description="4Fe-4S ferredoxin-type" evidence="7">
    <location>
        <begin position="51"/>
        <end position="80"/>
    </location>
</feature>
<dbReference type="InterPro" id="IPR040074">
    <property type="entry name" value="BssD/PflA/YjjW"/>
</dbReference>
<dbReference type="PROSITE" id="PS00198">
    <property type="entry name" value="4FE4S_FER_1"/>
    <property type="match status" value="1"/>
</dbReference>
<keyword evidence="3" id="KW-0949">S-adenosyl-L-methionine</keyword>
<dbReference type="InterPro" id="IPR017900">
    <property type="entry name" value="4Fe4S_Fe_S_CS"/>
</dbReference>
<evidence type="ECO:0000313" key="10">
    <source>
        <dbReference type="Proteomes" id="UP001063350"/>
    </source>
</evidence>
<dbReference type="SUPFAM" id="SSF54862">
    <property type="entry name" value="4Fe-4S ferredoxins"/>
    <property type="match status" value="1"/>
</dbReference>
<evidence type="ECO:0000259" key="7">
    <source>
        <dbReference type="PROSITE" id="PS51379"/>
    </source>
</evidence>
<dbReference type="SFLD" id="SFLDG01118">
    <property type="entry name" value="activating_enzymes__group_2"/>
    <property type="match status" value="1"/>
</dbReference>
<evidence type="ECO:0000256" key="3">
    <source>
        <dbReference type="ARBA" id="ARBA00022691"/>
    </source>
</evidence>
<dbReference type="PROSITE" id="PS51918">
    <property type="entry name" value="RADICAL_SAM"/>
    <property type="match status" value="1"/>
</dbReference>
<evidence type="ECO:0000256" key="1">
    <source>
        <dbReference type="ARBA" id="ARBA00001966"/>
    </source>
</evidence>
<evidence type="ECO:0000313" key="9">
    <source>
        <dbReference type="EMBL" id="BCO08847.1"/>
    </source>
</evidence>
<accession>A0A915XJM5</accession>
<keyword evidence="6" id="KW-0411">Iron-sulfur</keyword>
<dbReference type="SFLD" id="SFLDG01066">
    <property type="entry name" value="organic_radical-activating_enz"/>
    <property type="match status" value="1"/>
</dbReference>
<feature type="domain" description="4Fe-4S ferredoxin-type" evidence="7">
    <location>
        <begin position="23"/>
        <end position="49"/>
    </location>
</feature>
<dbReference type="SFLD" id="SFLDS00029">
    <property type="entry name" value="Radical_SAM"/>
    <property type="match status" value="1"/>
</dbReference>
<feature type="domain" description="Radical SAM core" evidence="8">
    <location>
        <begin position="1"/>
        <end position="262"/>
    </location>
</feature>
<dbReference type="InterPro" id="IPR058240">
    <property type="entry name" value="rSAM_sf"/>
</dbReference>
<dbReference type="Gene3D" id="3.30.70.20">
    <property type="match status" value="1"/>
</dbReference>
<evidence type="ECO:0000256" key="4">
    <source>
        <dbReference type="ARBA" id="ARBA00022723"/>
    </source>
</evidence>
<dbReference type="Pfam" id="PF04055">
    <property type="entry name" value="Radical_SAM"/>
    <property type="match status" value="1"/>
</dbReference>
<dbReference type="InterPro" id="IPR012839">
    <property type="entry name" value="Organic_radical_activase"/>
</dbReference>
<dbReference type="PROSITE" id="PS51379">
    <property type="entry name" value="4FE4S_FER_2"/>
    <property type="match status" value="2"/>
</dbReference>
<evidence type="ECO:0000256" key="6">
    <source>
        <dbReference type="ARBA" id="ARBA00023014"/>
    </source>
</evidence>
<dbReference type="KEGG" id="ddu:GF1_12230"/>
<dbReference type="Proteomes" id="UP001063350">
    <property type="component" value="Chromosome"/>
</dbReference>
<dbReference type="Pfam" id="PF00037">
    <property type="entry name" value="Fer4"/>
    <property type="match status" value="2"/>
</dbReference>
<proteinExistence type="predicted"/>
<evidence type="ECO:0000256" key="2">
    <source>
        <dbReference type="ARBA" id="ARBA00022485"/>
    </source>
</evidence>
<gene>
    <name evidence="9" type="ORF">GF1_12230</name>
</gene>
<dbReference type="GO" id="GO:0051539">
    <property type="term" value="F:4 iron, 4 sulfur cluster binding"/>
    <property type="evidence" value="ECO:0007669"/>
    <property type="project" value="UniProtKB-KW"/>
</dbReference>
<dbReference type="PANTHER" id="PTHR30352:SF4">
    <property type="entry name" value="PYRUVATE FORMATE-LYASE 2-ACTIVATING ENZYME"/>
    <property type="match status" value="1"/>
</dbReference>
<keyword evidence="2" id="KW-0004">4Fe-4S</keyword>